<name>A0A6C0IWF7_9ZZZZ</name>
<protein>
    <submittedName>
        <fullName evidence="1">Uncharacterized protein</fullName>
    </submittedName>
</protein>
<sequence length="111" mass="11319">MPRDGIITDLSATFVVTAAATLAGEATVHAQLYLNGVDDPTNFFIPINATDLPLSPSLDVVTIGTILRGQLNGLSIPVVDGDRLLLVFTVATSVGLTATVTGVASAGVNIN</sequence>
<evidence type="ECO:0000313" key="1">
    <source>
        <dbReference type="EMBL" id="QHT97608.1"/>
    </source>
</evidence>
<accession>A0A6C0IWF7</accession>
<reference evidence="1" key="1">
    <citation type="journal article" date="2020" name="Nature">
        <title>Giant virus diversity and host interactions through global metagenomics.</title>
        <authorList>
            <person name="Schulz F."/>
            <person name="Roux S."/>
            <person name="Paez-Espino D."/>
            <person name="Jungbluth S."/>
            <person name="Walsh D.A."/>
            <person name="Denef V.J."/>
            <person name="McMahon K.D."/>
            <person name="Konstantinidis K.T."/>
            <person name="Eloe-Fadrosh E.A."/>
            <person name="Kyrpides N.C."/>
            <person name="Woyke T."/>
        </authorList>
    </citation>
    <scope>NUCLEOTIDE SEQUENCE</scope>
    <source>
        <strain evidence="1">GVMAG-M-3300025572-1</strain>
    </source>
</reference>
<dbReference type="EMBL" id="MN740283">
    <property type="protein sequence ID" value="QHT97608.1"/>
    <property type="molecule type" value="Genomic_DNA"/>
</dbReference>
<organism evidence="1">
    <name type="scientific">viral metagenome</name>
    <dbReference type="NCBI Taxonomy" id="1070528"/>
    <lineage>
        <taxon>unclassified sequences</taxon>
        <taxon>metagenomes</taxon>
        <taxon>organismal metagenomes</taxon>
    </lineage>
</organism>
<proteinExistence type="predicted"/>
<dbReference type="AlphaFoldDB" id="A0A6C0IWF7"/>